<dbReference type="PANTHER" id="PTHR30537">
    <property type="entry name" value="HTH-TYPE TRANSCRIPTIONAL REGULATOR"/>
    <property type="match status" value="1"/>
</dbReference>
<feature type="domain" description="HTH lysR-type" evidence="6">
    <location>
        <begin position="6"/>
        <end position="63"/>
    </location>
</feature>
<dbReference type="PRINTS" id="PR00039">
    <property type="entry name" value="HTHLYSR"/>
</dbReference>
<name>A0A212PW97_RHOAC</name>
<proteinExistence type="inferred from homology"/>
<dbReference type="RefSeq" id="WP_088518587.1">
    <property type="nucleotide sequence ID" value="NZ_FYDG01000001.1"/>
</dbReference>
<dbReference type="SUPFAM" id="SSF46785">
    <property type="entry name" value="Winged helix' DNA-binding domain"/>
    <property type="match status" value="1"/>
</dbReference>
<comment type="similarity">
    <text evidence="1">Belongs to the LysR transcriptional regulatory family.</text>
</comment>
<evidence type="ECO:0000256" key="5">
    <source>
        <dbReference type="SAM" id="Phobius"/>
    </source>
</evidence>
<keyword evidence="5" id="KW-0812">Transmembrane</keyword>
<evidence type="ECO:0000259" key="6">
    <source>
        <dbReference type="PROSITE" id="PS50931"/>
    </source>
</evidence>
<keyword evidence="4" id="KW-0804">Transcription</keyword>
<dbReference type="Pfam" id="PF03466">
    <property type="entry name" value="LysR_substrate"/>
    <property type="match status" value="1"/>
</dbReference>
<dbReference type="PROSITE" id="PS50931">
    <property type="entry name" value="HTH_LYSR"/>
    <property type="match status" value="1"/>
</dbReference>
<dbReference type="GO" id="GO:0043565">
    <property type="term" value="F:sequence-specific DNA binding"/>
    <property type="evidence" value="ECO:0007669"/>
    <property type="project" value="TreeGrafter"/>
</dbReference>
<dbReference type="Gene3D" id="3.40.190.10">
    <property type="entry name" value="Periplasmic binding protein-like II"/>
    <property type="match status" value="2"/>
</dbReference>
<dbReference type="InterPro" id="IPR005119">
    <property type="entry name" value="LysR_subst-bd"/>
</dbReference>
<keyword evidence="8" id="KW-1185">Reference proteome</keyword>
<reference evidence="8" key="1">
    <citation type="submission" date="2017-06" db="EMBL/GenBank/DDBJ databases">
        <authorList>
            <person name="Varghese N."/>
            <person name="Submissions S."/>
        </authorList>
    </citation>
    <scope>NUCLEOTIDE SEQUENCE [LARGE SCALE GENOMIC DNA]</scope>
    <source>
        <strain evidence="8">DSM 137</strain>
    </source>
</reference>
<dbReference type="InterPro" id="IPR036388">
    <property type="entry name" value="WH-like_DNA-bd_sf"/>
</dbReference>
<dbReference type="InterPro" id="IPR036390">
    <property type="entry name" value="WH_DNA-bd_sf"/>
</dbReference>
<keyword evidence="5" id="KW-0472">Membrane</keyword>
<dbReference type="PANTHER" id="PTHR30537:SF26">
    <property type="entry name" value="GLYCINE CLEAVAGE SYSTEM TRANSCRIPTIONAL ACTIVATOR"/>
    <property type="match status" value="1"/>
</dbReference>
<dbReference type="EMBL" id="FYDG01000001">
    <property type="protein sequence ID" value="SNB51252.1"/>
    <property type="molecule type" value="Genomic_DNA"/>
</dbReference>
<keyword evidence="3 7" id="KW-0238">DNA-binding</keyword>
<evidence type="ECO:0000313" key="7">
    <source>
        <dbReference type="EMBL" id="SNB51252.1"/>
    </source>
</evidence>
<evidence type="ECO:0000256" key="4">
    <source>
        <dbReference type="ARBA" id="ARBA00023163"/>
    </source>
</evidence>
<dbReference type="SUPFAM" id="SSF53850">
    <property type="entry name" value="Periplasmic binding protein-like II"/>
    <property type="match status" value="1"/>
</dbReference>
<dbReference type="Proteomes" id="UP000198418">
    <property type="component" value="Unassembled WGS sequence"/>
</dbReference>
<dbReference type="Gene3D" id="1.10.10.10">
    <property type="entry name" value="Winged helix-like DNA-binding domain superfamily/Winged helix DNA-binding domain"/>
    <property type="match status" value="1"/>
</dbReference>
<dbReference type="InterPro" id="IPR000847">
    <property type="entry name" value="LysR_HTH_N"/>
</dbReference>
<dbReference type="OrthoDB" id="9793571at2"/>
<protein>
    <submittedName>
        <fullName evidence="7">DNA-binding transcriptional regulator, LysR family</fullName>
    </submittedName>
</protein>
<evidence type="ECO:0000256" key="2">
    <source>
        <dbReference type="ARBA" id="ARBA00023015"/>
    </source>
</evidence>
<gene>
    <name evidence="7" type="ORF">SAMN06265338_10168</name>
</gene>
<evidence type="ECO:0000256" key="3">
    <source>
        <dbReference type="ARBA" id="ARBA00023125"/>
    </source>
</evidence>
<keyword evidence="5" id="KW-1133">Transmembrane helix</keyword>
<organism evidence="7 8">
    <name type="scientific">Rhodoblastus acidophilus</name>
    <name type="common">Rhodopseudomonas acidophila</name>
    <dbReference type="NCBI Taxonomy" id="1074"/>
    <lineage>
        <taxon>Bacteria</taxon>
        <taxon>Pseudomonadati</taxon>
        <taxon>Pseudomonadota</taxon>
        <taxon>Alphaproteobacteria</taxon>
        <taxon>Hyphomicrobiales</taxon>
        <taxon>Rhodoblastaceae</taxon>
        <taxon>Rhodoblastus</taxon>
    </lineage>
</organism>
<accession>A0A212PW97</accession>
<keyword evidence="2" id="KW-0805">Transcription regulation</keyword>
<dbReference type="FunFam" id="1.10.10.10:FF:000038">
    <property type="entry name" value="Glycine cleavage system transcriptional activator"/>
    <property type="match status" value="1"/>
</dbReference>
<dbReference type="InterPro" id="IPR058163">
    <property type="entry name" value="LysR-type_TF_proteobact-type"/>
</dbReference>
<feature type="transmembrane region" description="Helical" evidence="5">
    <location>
        <begin position="223"/>
        <end position="244"/>
    </location>
</feature>
<dbReference type="GO" id="GO:0003700">
    <property type="term" value="F:DNA-binding transcription factor activity"/>
    <property type="evidence" value="ECO:0007669"/>
    <property type="project" value="InterPro"/>
</dbReference>
<dbReference type="Pfam" id="PF00126">
    <property type="entry name" value="HTH_1"/>
    <property type="match status" value="1"/>
</dbReference>
<dbReference type="GO" id="GO:0006351">
    <property type="term" value="P:DNA-templated transcription"/>
    <property type="evidence" value="ECO:0007669"/>
    <property type="project" value="TreeGrafter"/>
</dbReference>
<dbReference type="AlphaFoldDB" id="A0A212PW97"/>
<dbReference type="FunFam" id="3.40.190.10:FF:000017">
    <property type="entry name" value="Glycine cleavage system transcriptional activator"/>
    <property type="match status" value="1"/>
</dbReference>
<evidence type="ECO:0000256" key="1">
    <source>
        <dbReference type="ARBA" id="ARBA00009437"/>
    </source>
</evidence>
<sequence>MRRKIPNLGALMAFESAARHDSFTKAAEELGLTQGAVCRRIAQLEDHLGVPLFVRLPRGVKLSEAGESYSRRIALRLDEIERDTLALMSQPSRGVTLELAVMPTFATRWLLPRLARFYAQNPDISLNLSTQTRPFLFDGSGFDAALYFGLAGWPGTQAHLLMHEDSYPVCCPSLLKRRKSLTPEQIAELPLIQQATRPYAWRDWFSARGLLVPRDMMGMRMELFSMSAQAAMLGTGVALIPAMLIEEELREGRLAIANAHAHRDDKAYHLIVPEHSAASEPLARLRDWLLEEARAEAPRGPNSYALRK</sequence>
<evidence type="ECO:0000313" key="8">
    <source>
        <dbReference type="Proteomes" id="UP000198418"/>
    </source>
</evidence>